<evidence type="ECO:0000256" key="1">
    <source>
        <dbReference type="SAM" id="Phobius"/>
    </source>
</evidence>
<dbReference type="KEGG" id="daur:Daura_28140"/>
<feature type="transmembrane region" description="Helical" evidence="1">
    <location>
        <begin position="191"/>
        <end position="220"/>
    </location>
</feature>
<gene>
    <name evidence="2" type="ORF">Daura_28140</name>
</gene>
<dbReference type="OrthoDB" id="529448at2"/>
<dbReference type="Proteomes" id="UP001058003">
    <property type="component" value="Chromosome"/>
</dbReference>
<keyword evidence="3" id="KW-1185">Reference proteome</keyword>
<dbReference type="RefSeq" id="WP_052387003.1">
    <property type="nucleotide sequence ID" value="NZ_CP073767.1"/>
</dbReference>
<accession>A0A9Q9IC23</accession>
<evidence type="ECO:0000313" key="2">
    <source>
        <dbReference type="EMBL" id="UWZ50689.1"/>
    </source>
</evidence>
<reference evidence="2" key="1">
    <citation type="submission" date="2021-04" db="EMBL/GenBank/DDBJ databases">
        <title>Dactylosporangium aurantiacum NRRL B-8018 full assembly.</title>
        <authorList>
            <person name="Hartkoorn R.C."/>
            <person name="Beaudoing E."/>
            <person name="Hot D."/>
        </authorList>
    </citation>
    <scope>NUCLEOTIDE SEQUENCE</scope>
    <source>
        <strain evidence="2">NRRL B-8018</strain>
    </source>
</reference>
<keyword evidence="1" id="KW-1133">Transmembrane helix</keyword>
<sequence>MLIDEPVQLGRWRRFAEPAVVLWIAAATGAGWWGRVDLDLGRGTAQQHAADRVVALLVALPLVGAAGVIAVDVLAGVVRQVWLGRAVPWPLSRLLRRSRLHRWQTADTGVQAATDGDRRRRLAGRRARIALAEPRSPTWTGDRMTALESRVRNTYGLDLPSAWPRLWLVLPDAVRAELRHAAGLWHAAARWIAWAVLYAVLALTWWPLAILSALTLIAAVRAGRGATALITDLMEAAVDLHGPALAAQLGCADGAGPDLTPDTGTRINRVTRKAV</sequence>
<keyword evidence="1" id="KW-0472">Membrane</keyword>
<protein>
    <submittedName>
        <fullName evidence="2">Uncharacterized protein</fullName>
    </submittedName>
</protein>
<evidence type="ECO:0000313" key="3">
    <source>
        <dbReference type="Proteomes" id="UP001058003"/>
    </source>
</evidence>
<keyword evidence="1" id="KW-0812">Transmembrane</keyword>
<dbReference type="EMBL" id="CP073767">
    <property type="protein sequence ID" value="UWZ50689.1"/>
    <property type="molecule type" value="Genomic_DNA"/>
</dbReference>
<feature type="transmembrane region" description="Helical" evidence="1">
    <location>
        <begin position="15"/>
        <end position="33"/>
    </location>
</feature>
<name>A0A9Q9IC23_9ACTN</name>
<organism evidence="2 3">
    <name type="scientific">Dactylosporangium aurantiacum</name>
    <dbReference type="NCBI Taxonomy" id="35754"/>
    <lineage>
        <taxon>Bacteria</taxon>
        <taxon>Bacillati</taxon>
        <taxon>Actinomycetota</taxon>
        <taxon>Actinomycetes</taxon>
        <taxon>Micromonosporales</taxon>
        <taxon>Micromonosporaceae</taxon>
        <taxon>Dactylosporangium</taxon>
    </lineage>
</organism>
<proteinExistence type="predicted"/>
<feature type="transmembrane region" description="Helical" evidence="1">
    <location>
        <begin position="53"/>
        <end position="78"/>
    </location>
</feature>
<dbReference type="AlphaFoldDB" id="A0A9Q9IC23"/>